<dbReference type="GO" id="GO:0000287">
    <property type="term" value="F:magnesium ion binding"/>
    <property type="evidence" value="ECO:0007669"/>
    <property type="project" value="UniProtKB-UniRule"/>
</dbReference>
<dbReference type="InterPro" id="IPR050060">
    <property type="entry name" value="Phosphoglucosamine_mutase"/>
</dbReference>
<dbReference type="EMBL" id="NMOS02000001">
    <property type="protein sequence ID" value="RDH41138.1"/>
    <property type="molecule type" value="Genomic_DNA"/>
</dbReference>
<dbReference type="HAMAP" id="MF_01554_B">
    <property type="entry name" value="GlmM_B"/>
    <property type="match status" value="1"/>
</dbReference>
<evidence type="ECO:0000256" key="4">
    <source>
        <dbReference type="ARBA" id="ARBA00022842"/>
    </source>
</evidence>
<dbReference type="SUPFAM" id="SSF53738">
    <property type="entry name" value="Phosphoglucomutase, first 3 domains"/>
    <property type="match status" value="3"/>
</dbReference>
<dbReference type="Pfam" id="PF02879">
    <property type="entry name" value="PGM_PMM_II"/>
    <property type="match status" value="1"/>
</dbReference>
<evidence type="ECO:0000256" key="3">
    <source>
        <dbReference type="ARBA" id="ARBA00022723"/>
    </source>
</evidence>
<dbReference type="Pfam" id="PF02880">
    <property type="entry name" value="PGM_PMM_III"/>
    <property type="match status" value="1"/>
</dbReference>
<evidence type="ECO:0000313" key="14">
    <source>
        <dbReference type="Proteomes" id="UP000226429"/>
    </source>
</evidence>
<feature type="domain" description="Alpha-D-phosphohexomutase C-terminal" evidence="9">
    <location>
        <begin position="373"/>
        <end position="439"/>
    </location>
</feature>
<dbReference type="Pfam" id="PF00408">
    <property type="entry name" value="PGM_PMM_IV"/>
    <property type="match status" value="1"/>
</dbReference>
<comment type="similarity">
    <text evidence="1 6 7">Belongs to the phosphohexose mutase family.</text>
</comment>
<dbReference type="InterPro" id="IPR005846">
    <property type="entry name" value="A-D-PHexomutase_a/b/a-III"/>
</dbReference>
<dbReference type="GO" id="GO:0006048">
    <property type="term" value="P:UDP-N-acetylglucosamine biosynthetic process"/>
    <property type="evidence" value="ECO:0007669"/>
    <property type="project" value="TreeGrafter"/>
</dbReference>
<dbReference type="FunFam" id="3.30.310.50:FF:000001">
    <property type="entry name" value="Phosphoglucosamine mutase"/>
    <property type="match status" value="1"/>
</dbReference>
<dbReference type="CDD" id="cd05802">
    <property type="entry name" value="GlmM"/>
    <property type="match status" value="1"/>
</dbReference>
<dbReference type="GO" id="GO:0004615">
    <property type="term" value="F:phosphomannomutase activity"/>
    <property type="evidence" value="ECO:0007669"/>
    <property type="project" value="TreeGrafter"/>
</dbReference>
<evidence type="ECO:0000313" key="13">
    <source>
        <dbReference type="EMBL" id="RDH41138.1"/>
    </source>
</evidence>
<dbReference type="GO" id="GO:0009252">
    <property type="term" value="P:peptidoglycan biosynthetic process"/>
    <property type="evidence" value="ECO:0007669"/>
    <property type="project" value="UniProtKB-ARBA"/>
</dbReference>
<feature type="domain" description="Alpha-D-phosphohexomutase alpha/beta/alpha" evidence="11">
    <location>
        <begin position="157"/>
        <end position="253"/>
    </location>
</feature>
<sequence>MTKTRKYFGTDGIRGKVGEYPITPEFVLKLGWAVGRVLANGHHKVLIGKDTRISGYMLESALEAGLSAAGVDVYLLGPIPTPAIAFLTTDLGAQAGIVISASHNPYYDNGIKFFSHEGTKLADDIELQIEAQFSQAMYTVDSAKLGKAIRVEDAKTRYVNFCKSTIPKSFHLKGLKIVLDCANGATYHIAPPLFCDLGADLTVLGAKPNGLNINKHSGSTHLDTLQKTVLSKKADLGIAFDGDGDRVLMVDSLGEIVDGDELLFLLAQRGIKTGHIQGGVVGTAMSNLGLELALNELGLAFIRTSVGDRYVNEALQTKNWQLGGEASGHIISRRVSKTGDGIIIALQVLEAIQSSGLSLHNAKKAMKKFPQILINIAAENPSAIVESPSIKKAILLAEKVLMDRGRVLLRPSGTESVVRVMVEGNNLSEVKNIANQLAETVKLAIR</sequence>
<feature type="binding site" description="via phosphate group" evidence="6">
    <location>
        <position position="102"/>
    </location>
    <ligand>
        <name>Mg(2+)</name>
        <dbReference type="ChEBI" id="CHEBI:18420"/>
    </ligand>
</feature>
<name>A0A370CJW1_9COXI</name>
<feature type="active site" description="Phosphoserine intermediate" evidence="6">
    <location>
        <position position="102"/>
    </location>
</feature>
<dbReference type="Gene3D" id="3.40.120.10">
    <property type="entry name" value="Alpha-D-Glucose-1,6-Bisphosphate, subunit A, domain 3"/>
    <property type="match status" value="3"/>
</dbReference>
<evidence type="ECO:0000256" key="1">
    <source>
        <dbReference type="ARBA" id="ARBA00010231"/>
    </source>
</evidence>
<dbReference type="Gene3D" id="3.30.310.50">
    <property type="entry name" value="Alpha-D-phosphohexomutase, C-terminal domain"/>
    <property type="match status" value="1"/>
</dbReference>
<evidence type="ECO:0000256" key="7">
    <source>
        <dbReference type="RuleBase" id="RU004326"/>
    </source>
</evidence>
<keyword evidence="14" id="KW-1185">Reference proteome</keyword>
<evidence type="ECO:0000259" key="12">
    <source>
        <dbReference type="Pfam" id="PF02880"/>
    </source>
</evidence>
<dbReference type="GO" id="GO:0005829">
    <property type="term" value="C:cytosol"/>
    <property type="evidence" value="ECO:0007669"/>
    <property type="project" value="TreeGrafter"/>
</dbReference>
<comment type="function">
    <text evidence="6 8">Catalyzes the conversion of glucosamine-6-phosphate to glucosamine-1-phosphate.</text>
</comment>
<dbReference type="GO" id="GO:0005975">
    <property type="term" value="P:carbohydrate metabolic process"/>
    <property type="evidence" value="ECO:0007669"/>
    <property type="project" value="InterPro"/>
</dbReference>
<dbReference type="SUPFAM" id="SSF55957">
    <property type="entry name" value="Phosphoglucomutase, C-terminal domain"/>
    <property type="match status" value="1"/>
</dbReference>
<dbReference type="EC" id="5.4.2.10" evidence="6 8"/>
<feature type="binding site" evidence="6">
    <location>
        <position position="245"/>
    </location>
    <ligand>
        <name>Mg(2+)</name>
        <dbReference type="ChEBI" id="CHEBI:18420"/>
    </ligand>
</feature>
<keyword evidence="2 6" id="KW-0597">Phosphoprotein</keyword>
<dbReference type="InterPro" id="IPR006352">
    <property type="entry name" value="GlmM_bact"/>
</dbReference>
<evidence type="ECO:0000256" key="6">
    <source>
        <dbReference type="HAMAP-Rule" id="MF_01554"/>
    </source>
</evidence>
<gene>
    <name evidence="6" type="primary">glmM</name>
    <name evidence="13" type="ORF">CFE62_000550</name>
</gene>
<dbReference type="FunFam" id="3.40.120.10:FF:000001">
    <property type="entry name" value="Phosphoglucosamine mutase"/>
    <property type="match status" value="1"/>
</dbReference>
<evidence type="ECO:0000256" key="2">
    <source>
        <dbReference type="ARBA" id="ARBA00022553"/>
    </source>
</evidence>
<dbReference type="GO" id="GO:0008966">
    <property type="term" value="F:phosphoglucosamine mutase activity"/>
    <property type="evidence" value="ECO:0007669"/>
    <property type="project" value="UniProtKB-UniRule"/>
</dbReference>
<dbReference type="InterPro" id="IPR005845">
    <property type="entry name" value="A-D-PHexomutase_a/b/a-II"/>
</dbReference>
<dbReference type="AlphaFoldDB" id="A0A370CJW1"/>
<dbReference type="NCBIfam" id="NF008139">
    <property type="entry name" value="PRK10887.1"/>
    <property type="match status" value="1"/>
</dbReference>
<comment type="PTM">
    <text evidence="6">Activated by phosphorylation.</text>
</comment>
<feature type="modified residue" description="Phosphoserine" evidence="6">
    <location>
        <position position="102"/>
    </location>
</feature>
<dbReference type="InterPro" id="IPR016055">
    <property type="entry name" value="A-D-PHexomutase_a/b/a-I/II/III"/>
</dbReference>
<dbReference type="InterPro" id="IPR005841">
    <property type="entry name" value="Alpha-D-phosphohexomutase_SF"/>
</dbReference>
<dbReference type="PANTHER" id="PTHR42946">
    <property type="entry name" value="PHOSPHOHEXOSE MUTASE"/>
    <property type="match status" value="1"/>
</dbReference>
<protein>
    <recommendedName>
        <fullName evidence="6 8">Phosphoglucosamine mutase</fullName>
        <ecNumber evidence="6 8">5.4.2.10</ecNumber>
    </recommendedName>
</protein>
<evidence type="ECO:0000259" key="11">
    <source>
        <dbReference type="Pfam" id="PF02879"/>
    </source>
</evidence>
<dbReference type="Pfam" id="PF02878">
    <property type="entry name" value="PGM_PMM_I"/>
    <property type="match status" value="1"/>
</dbReference>
<dbReference type="PROSITE" id="PS00710">
    <property type="entry name" value="PGM_PMM"/>
    <property type="match status" value="1"/>
</dbReference>
<dbReference type="NCBIfam" id="TIGR01455">
    <property type="entry name" value="glmM"/>
    <property type="match status" value="1"/>
</dbReference>
<accession>A0A370CJW1</accession>
<feature type="binding site" evidence="6">
    <location>
        <position position="243"/>
    </location>
    <ligand>
        <name>Mg(2+)</name>
        <dbReference type="ChEBI" id="CHEBI:18420"/>
    </ligand>
</feature>
<evidence type="ECO:0000256" key="5">
    <source>
        <dbReference type="ARBA" id="ARBA00023235"/>
    </source>
</evidence>
<feature type="domain" description="Alpha-D-phosphohexomutase alpha/beta/alpha" evidence="12">
    <location>
        <begin position="258"/>
        <end position="368"/>
    </location>
</feature>
<dbReference type="InterPro" id="IPR016066">
    <property type="entry name" value="A-D-PHexomutase_CS"/>
</dbReference>
<dbReference type="FunFam" id="3.40.120.10:FF:000003">
    <property type="entry name" value="Phosphoglucosamine mutase"/>
    <property type="match status" value="1"/>
</dbReference>
<proteinExistence type="inferred from homology"/>
<feature type="binding site" evidence="6">
    <location>
        <position position="241"/>
    </location>
    <ligand>
        <name>Mg(2+)</name>
        <dbReference type="ChEBI" id="CHEBI:18420"/>
    </ligand>
</feature>
<reference evidence="13 14" key="1">
    <citation type="journal article" date="2017" name="Int. J. Syst. Evol. Microbiol.">
        <title>Aquarickettsiella crustaci n. gen. n. sp. (Gammaproteobacteria: Legionellales: Coxiellaceae); a bacterial pathogen of the freshwater crustacean: Gammarus fossarum (Malacostraca: Amphipoda).</title>
        <authorList>
            <person name="Bojko J."/>
            <person name="Dunn A.M."/>
            <person name="Stebbing P.D."/>
            <person name="Van Aerle R."/>
            <person name="Bacela-Spychalska K."/>
            <person name="Bean T.P."/>
            <person name="Stentiford G.D."/>
        </authorList>
    </citation>
    <scope>NUCLEOTIDE SEQUENCE [LARGE SCALE GENOMIC DNA]</scope>
    <source>
        <strain evidence="13">RA15029</strain>
    </source>
</reference>
<dbReference type="Proteomes" id="UP000226429">
    <property type="component" value="Unassembled WGS sequence"/>
</dbReference>
<feature type="domain" description="Alpha-D-phosphohexomutase alpha/beta/alpha" evidence="10">
    <location>
        <begin position="5"/>
        <end position="135"/>
    </location>
</feature>
<organism evidence="13 14">
    <name type="scientific">Candidatus Aquirickettsiella gammari</name>
    <dbReference type="NCBI Taxonomy" id="2016198"/>
    <lineage>
        <taxon>Bacteria</taxon>
        <taxon>Pseudomonadati</taxon>
        <taxon>Pseudomonadota</taxon>
        <taxon>Gammaproteobacteria</taxon>
        <taxon>Legionellales</taxon>
        <taxon>Coxiellaceae</taxon>
        <taxon>Candidatus Aquirickettsiella</taxon>
    </lineage>
</organism>
<keyword evidence="5 6" id="KW-0413">Isomerase</keyword>
<keyword evidence="4 6" id="KW-0460">Magnesium</keyword>
<dbReference type="InterPro" id="IPR005843">
    <property type="entry name" value="A-D-PHexomutase_C"/>
</dbReference>
<keyword evidence="3 6" id="KW-0479">Metal-binding</keyword>
<dbReference type="InterPro" id="IPR036900">
    <property type="entry name" value="A-D-PHexomutase_C_sf"/>
</dbReference>
<comment type="cofactor">
    <cofactor evidence="6">
        <name>Mg(2+)</name>
        <dbReference type="ChEBI" id="CHEBI:18420"/>
    </cofactor>
    <text evidence="6">Binds 1 Mg(2+) ion per subunit.</text>
</comment>
<comment type="catalytic activity">
    <reaction evidence="6 8">
        <text>alpha-D-glucosamine 1-phosphate = D-glucosamine 6-phosphate</text>
        <dbReference type="Rhea" id="RHEA:23424"/>
        <dbReference type="ChEBI" id="CHEBI:58516"/>
        <dbReference type="ChEBI" id="CHEBI:58725"/>
        <dbReference type="EC" id="5.4.2.10"/>
    </reaction>
</comment>
<evidence type="ECO:0000259" key="9">
    <source>
        <dbReference type="Pfam" id="PF00408"/>
    </source>
</evidence>
<dbReference type="InterPro" id="IPR005844">
    <property type="entry name" value="A-D-PHexomutase_a/b/a-I"/>
</dbReference>
<comment type="caution">
    <text evidence="13">The sequence shown here is derived from an EMBL/GenBank/DDBJ whole genome shotgun (WGS) entry which is preliminary data.</text>
</comment>
<dbReference type="PRINTS" id="PR00509">
    <property type="entry name" value="PGMPMM"/>
</dbReference>
<evidence type="ECO:0000259" key="10">
    <source>
        <dbReference type="Pfam" id="PF02878"/>
    </source>
</evidence>
<dbReference type="PANTHER" id="PTHR42946:SF1">
    <property type="entry name" value="PHOSPHOGLUCOMUTASE (ALPHA-D-GLUCOSE-1,6-BISPHOSPHATE-DEPENDENT)"/>
    <property type="match status" value="1"/>
</dbReference>
<evidence type="ECO:0000256" key="8">
    <source>
        <dbReference type="RuleBase" id="RU004327"/>
    </source>
</evidence>
<reference evidence="13 14" key="2">
    <citation type="journal article" date="2018" name="J. Invertebr. Pathol.">
        <title>'Candidatus Aquirickettsiella gammari' (Gammaproteobacteria: Legionellales: Coxiellaceae): A bacterial pathogen of the freshwater crustacean Gammarus fossarum (Malacostraca: Amphipoda).</title>
        <authorList>
            <person name="Bojko J."/>
            <person name="Dunn A.M."/>
            <person name="Stebbing P.D."/>
            <person name="van Aerle R."/>
            <person name="Bacela-Spychalska K."/>
            <person name="Bean T.P."/>
            <person name="Urrutia A."/>
            <person name="Stentiford G.D."/>
        </authorList>
    </citation>
    <scope>NUCLEOTIDE SEQUENCE [LARGE SCALE GENOMIC DNA]</scope>
    <source>
        <strain evidence="13">RA15029</strain>
    </source>
</reference>